<feature type="domain" description="Peptidase S9 prolyl oligopeptidase catalytic" evidence="9">
    <location>
        <begin position="394"/>
        <end position="591"/>
    </location>
</feature>
<evidence type="ECO:0000313" key="11">
    <source>
        <dbReference type="EMBL" id="NDV30286.1"/>
    </source>
</evidence>
<comment type="similarity">
    <text evidence="3">Belongs to the peptidase S9C family.</text>
</comment>
<dbReference type="EMBL" id="GIBP01001317">
    <property type="protein sequence ID" value="NDV30286.1"/>
    <property type="molecule type" value="Transcribed_RNA"/>
</dbReference>
<dbReference type="EC" id="3.4.19.1" evidence="5"/>
<feature type="domain" description="Acylamino-acid-releasing enzyme N-terminal" evidence="10">
    <location>
        <begin position="10"/>
        <end position="334"/>
    </location>
</feature>
<evidence type="ECO:0000256" key="7">
    <source>
        <dbReference type="ARBA" id="ARBA00022490"/>
    </source>
</evidence>
<comment type="subunit">
    <text evidence="4">Homotetramer.</text>
</comment>
<comment type="subcellular location">
    <subcellularLocation>
        <location evidence="2">Cytoplasm</location>
    </subcellularLocation>
</comment>
<comment type="catalytic activity">
    <reaction evidence="1">
        <text>Cleavage of an N-acetyl or N-formyl amino acid from the N-terminus of a polypeptide.</text>
        <dbReference type="EC" id="3.4.19.1"/>
    </reaction>
</comment>
<keyword evidence="8" id="KW-0378">Hydrolase</keyword>
<evidence type="ECO:0000259" key="10">
    <source>
        <dbReference type="Pfam" id="PF19283"/>
    </source>
</evidence>
<dbReference type="GO" id="GO:0006508">
    <property type="term" value="P:proteolysis"/>
    <property type="evidence" value="ECO:0007669"/>
    <property type="project" value="InterPro"/>
</dbReference>
<sequence length="593" mass="66123">MVKVISAVGKHKQVYTDIHFGSFQWSPDGQHLVYIAEQNPPKVLSFFEKEESGKIEPGSKFELQESWGEAFAESLKPRIFLVNVETEDIWEAKGIPDHYSTGQVQWSPDGKGVVFVGWNTAPQQEPTKSKLHNLKLKKKLGIIYCTNRDSALYYLAIDETKGTNTSNNIVKLTSVARARSPRFTPDGKKIVFLSPLDDMDTHSGPSRLFVLDWETKQSKLITDIVSSPKTPQFPGIFTDILPRSCFIDPSKVVLHSSYYSSSALLCISLENGNVEVLLQNGAQVLDASPSGKLLISHSLSNQLPSIKIGRVEKDKIEWRTVDGSSKMLPVSSKIEELALQVFPLTIPDVPHPIEYFLISPPNTSKSSGLILFPHGGPHTCSDTNFFPLRAFFGLLNYHVLVVNYRGSNGFGLDALNSLLGHIGEHDVNDCVDALTDVLKKFPDIDKDKIFYYGGSHGGFMGCHLASKEKRIRAIALYNPVTNIASMTSTTDIPDWCYTECDVFEYSASAVQKMFSLSPVSALENIRTPILFVLGEKDLRVPPHQGIHLHQLLKERGIPTRLLIYPGEGHAIEKPEHLADVWINTILWFQQHAQ</sequence>
<dbReference type="PANTHER" id="PTHR42776">
    <property type="entry name" value="SERINE PEPTIDASE S9 FAMILY MEMBER"/>
    <property type="match status" value="1"/>
</dbReference>
<dbReference type="GO" id="GO:0005737">
    <property type="term" value="C:cytoplasm"/>
    <property type="evidence" value="ECO:0007669"/>
    <property type="project" value="UniProtKB-SubCell"/>
</dbReference>
<evidence type="ECO:0000259" key="9">
    <source>
        <dbReference type="Pfam" id="PF00326"/>
    </source>
</evidence>
<dbReference type="AlphaFoldDB" id="A0A6B2KZY8"/>
<dbReference type="SUPFAM" id="SSF82171">
    <property type="entry name" value="DPP6 N-terminal domain-like"/>
    <property type="match status" value="1"/>
</dbReference>
<keyword evidence="7" id="KW-0963">Cytoplasm</keyword>
<dbReference type="InterPro" id="IPR029058">
    <property type="entry name" value="AB_hydrolase_fold"/>
</dbReference>
<evidence type="ECO:0000256" key="1">
    <source>
        <dbReference type="ARBA" id="ARBA00000721"/>
    </source>
</evidence>
<evidence type="ECO:0000256" key="4">
    <source>
        <dbReference type="ARBA" id="ARBA00011881"/>
    </source>
</evidence>
<evidence type="ECO:0000256" key="3">
    <source>
        <dbReference type="ARBA" id="ARBA00010040"/>
    </source>
</evidence>
<accession>A0A6B2KZY8</accession>
<proteinExistence type="inferred from homology"/>
<name>A0A6B2KZY8_9EUKA</name>
<dbReference type="Gene3D" id="2.120.10.30">
    <property type="entry name" value="TolB, C-terminal domain"/>
    <property type="match status" value="1"/>
</dbReference>
<dbReference type="SUPFAM" id="SSF53474">
    <property type="entry name" value="alpha/beta-Hydrolases"/>
    <property type="match status" value="1"/>
</dbReference>
<dbReference type="Pfam" id="PF19283">
    <property type="entry name" value="APEH_N"/>
    <property type="match status" value="1"/>
</dbReference>
<dbReference type="InterPro" id="IPR001375">
    <property type="entry name" value="Peptidase_S9_cat"/>
</dbReference>
<organism evidence="11">
    <name type="scientific">Arcella intermedia</name>
    <dbReference type="NCBI Taxonomy" id="1963864"/>
    <lineage>
        <taxon>Eukaryota</taxon>
        <taxon>Amoebozoa</taxon>
        <taxon>Tubulinea</taxon>
        <taxon>Elardia</taxon>
        <taxon>Arcellinida</taxon>
        <taxon>Sphaerothecina</taxon>
        <taxon>Arcellidae</taxon>
        <taxon>Arcella</taxon>
    </lineage>
</organism>
<evidence type="ECO:0000256" key="8">
    <source>
        <dbReference type="ARBA" id="ARBA00022801"/>
    </source>
</evidence>
<evidence type="ECO:0000256" key="2">
    <source>
        <dbReference type="ARBA" id="ARBA00004496"/>
    </source>
</evidence>
<dbReference type="Gene3D" id="3.40.50.1820">
    <property type="entry name" value="alpha/beta hydrolase"/>
    <property type="match status" value="1"/>
</dbReference>
<dbReference type="GO" id="GO:0008242">
    <property type="term" value="F:omega peptidase activity"/>
    <property type="evidence" value="ECO:0007669"/>
    <property type="project" value="UniProtKB-EC"/>
</dbReference>
<evidence type="ECO:0000256" key="5">
    <source>
        <dbReference type="ARBA" id="ARBA00012917"/>
    </source>
</evidence>
<protein>
    <recommendedName>
        <fullName evidence="6">Acylamino-acid-releasing enzyme</fullName>
        <ecNumber evidence="5">3.4.19.1</ecNumber>
    </recommendedName>
</protein>
<reference evidence="11" key="1">
    <citation type="journal article" date="2020" name="J. Eukaryot. Microbiol.">
        <title>De novo Sequencing, Assembly and Annotation of the Transcriptome for the Free-Living Testate Amoeba Arcella intermedia.</title>
        <authorList>
            <person name="Ribeiro G.M."/>
            <person name="Porfirio-Sousa A.L."/>
            <person name="Maurer-Alcala X.X."/>
            <person name="Katz L.A."/>
            <person name="Lahr D.J.G."/>
        </authorList>
    </citation>
    <scope>NUCLEOTIDE SEQUENCE</scope>
</reference>
<dbReference type="PANTHER" id="PTHR42776:SF4">
    <property type="entry name" value="ACYLAMINO-ACID-RELEASING ENZYME"/>
    <property type="match status" value="1"/>
</dbReference>
<evidence type="ECO:0000256" key="6">
    <source>
        <dbReference type="ARBA" id="ARBA00018421"/>
    </source>
</evidence>
<dbReference type="InterPro" id="IPR011042">
    <property type="entry name" value="6-blade_b-propeller_TolB-like"/>
</dbReference>
<dbReference type="Pfam" id="PF00326">
    <property type="entry name" value="Peptidase_S9"/>
    <property type="match status" value="1"/>
</dbReference>
<dbReference type="InterPro" id="IPR045550">
    <property type="entry name" value="AARE_N"/>
</dbReference>
<dbReference type="GO" id="GO:0004252">
    <property type="term" value="F:serine-type endopeptidase activity"/>
    <property type="evidence" value="ECO:0007669"/>
    <property type="project" value="TreeGrafter"/>
</dbReference>